<evidence type="ECO:0000313" key="4">
    <source>
        <dbReference type="EMBL" id="MBC2908223.1"/>
    </source>
</evidence>
<proteinExistence type="inferred from homology"/>
<evidence type="ECO:0008006" key="6">
    <source>
        <dbReference type="Google" id="ProtNLM"/>
    </source>
</evidence>
<keyword evidence="1" id="KW-0560">Oxidoreductase</keyword>
<organism evidence="4 5">
    <name type="scientific">Streptomyces cupreus</name>
    <dbReference type="NCBI Taxonomy" id="2759956"/>
    <lineage>
        <taxon>Bacteria</taxon>
        <taxon>Bacillati</taxon>
        <taxon>Actinomycetota</taxon>
        <taxon>Actinomycetes</taxon>
        <taxon>Kitasatosporales</taxon>
        <taxon>Streptomycetaceae</taxon>
        <taxon>Streptomyces</taxon>
    </lineage>
</organism>
<name>A0A7X1JCL4_9ACTN</name>
<protein>
    <recommendedName>
        <fullName evidence="6">Halogenase</fullName>
    </recommendedName>
</protein>
<evidence type="ECO:0000256" key="1">
    <source>
        <dbReference type="ARBA" id="ARBA00023002"/>
    </source>
</evidence>
<accession>A0A7X1JCL4</accession>
<evidence type="ECO:0000256" key="3">
    <source>
        <dbReference type="SAM" id="MobiDB-lite"/>
    </source>
</evidence>
<keyword evidence="5" id="KW-1185">Reference proteome</keyword>
<evidence type="ECO:0000256" key="2">
    <source>
        <dbReference type="ARBA" id="ARBA00038396"/>
    </source>
</evidence>
<dbReference type="PANTHER" id="PTHR43747:SF5">
    <property type="entry name" value="FAD-BINDING DOMAIN-CONTAINING PROTEIN"/>
    <property type="match status" value="1"/>
</dbReference>
<dbReference type="AlphaFoldDB" id="A0A7X1JCL4"/>
<dbReference type="EMBL" id="JACMSF010000123">
    <property type="protein sequence ID" value="MBC2908223.1"/>
    <property type="molecule type" value="Genomic_DNA"/>
</dbReference>
<comment type="caution">
    <text evidence="4">The sequence shown here is derived from an EMBL/GenBank/DDBJ whole genome shotgun (WGS) entry which is preliminary data.</text>
</comment>
<comment type="similarity">
    <text evidence="2">Belongs to the flavin-dependent halogenase family. Bacterial tryptophan halogenase subfamily.</text>
</comment>
<dbReference type="Gene3D" id="3.50.50.60">
    <property type="entry name" value="FAD/NAD(P)-binding domain"/>
    <property type="match status" value="1"/>
</dbReference>
<evidence type="ECO:0000313" key="5">
    <source>
        <dbReference type="Proteomes" id="UP000584670"/>
    </source>
</evidence>
<reference evidence="4 5" key="1">
    <citation type="submission" date="2020-08" db="EMBL/GenBank/DDBJ databases">
        <title>Streptomyces sp. PSKA01 genome sequencing and assembly.</title>
        <authorList>
            <person name="Mandal S."/>
            <person name="Maiti P.K."/>
            <person name="Das P."/>
        </authorList>
    </citation>
    <scope>NUCLEOTIDE SEQUENCE [LARGE SCALE GENOMIC DNA]</scope>
    <source>
        <strain evidence="4 5">PSKA01</strain>
    </source>
</reference>
<sequence length="560" mass="62417">MTKSQASALPDPGSARAPDPAEKYDVAILGGTLAGGLLGAVLSKQGVRVLLVPAAHDRTEASGETTVPYTAEVFLLLAKRFGIPEIAAFGLFPDLPEDIRRDSGIKKSLGFLYHRTGEEQRPDESVQFNVPGEHAEWHLERRGVDMYTVRLAHRYGAAVLPHGVHMTDAWTDPDGARVETSDGHIWRARYLVDVSGPDSPLLARNGGDDAEPRLGLRSRVIATHMTGVARFEEVRSPSEYPRTTPWSQGTVHHIFDGGWIQLVRFDNHRDGGNPATGVTLSLDPGRWEHLPEDPEKAFRAVVEQYPDLARQFASAQSVRPWTNAPLWQRTAARSHGERWFALERTAARNDMFLSRDVTMAAELVHALATALVPAVRRDDFSPAPFARIAAFQDELAAFNDRWLAGARIASQDFRLWNAFSRVWLLWQILADLSLKRARLDVEASAGRDWTPVERFELGGIWFHVPEGLRGIIDRSLRTIERVGAGELTAAPAADGIFAELRREKFIPPLYAFGDPEAKVYHFTIPKRLKMLWWVKTSAPADFRRLLTRDNVTSVTSATSR</sequence>
<dbReference type="InterPro" id="IPR050816">
    <property type="entry name" value="Flavin-dep_Halogenase_NPB"/>
</dbReference>
<dbReference type="RefSeq" id="WP_186288139.1">
    <property type="nucleotide sequence ID" value="NZ_JACMSF010000123.1"/>
</dbReference>
<dbReference type="PANTHER" id="PTHR43747">
    <property type="entry name" value="FAD-BINDING PROTEIN"/>
    <property type="match status" value="1"/>
</dbReference>
<gene>
    <name evidence="4" type="ORF">H4N64_43400</name>
</gene>
<dbReference type="InterPro" id="IPR036188">
    <property type="entry name" value="FAD/NAD-bd_sf"/>
</dbReference>
<dbReference type="Proteomes" id="UP000584670">
    <property type="component" value="Unassembled WGS sequence"/>
</dbReference>
<dbReference type="GO" id="GO:0016491">
    <property type="term" value="F:oxidoreductase activity"/>
    <property type="evidence" value="ECO:0007669"/>
    <property type="project" value="UniProtKB-KW"/>
</dbReference>
<dbReference type="SUPFAM" id="SSF51905">
    <property type="entry name" value="FAD/NAD(P)-binding domain"/>
    <property type="match status" value="1"/>
</dbReference>
<feature type="region of interest" description="Disordered" evidence="3">
    <location>
        <begin position="1"/>
        <end position="20"/>
    </location>
</feature>